<dbReference type="EMBL" id="CP001013">
    <property type="protein sequence ID" value="ACB34738.1"/>
    <property type="molecule type" value="Genomic_DNA"/>
</dbReference>
<dbReference type="Gene3D" id="3.40.50.280">
    <property type="entry name" value="Cobalamin-binding domain"/>
    <property type="match status" value="1"/>
</dbReference>
<dbReference type="SUPFAM" id="SSF46458">
    <property type="entry name" value="Globin-like"/>
    <property type="match status" value="1"/>
</dbReference>
<reference evidence="4 5" key="1">
    <citation type="submission" date="2008-03" db="EMBL/GenBank/DDBJ databases">
        <title>Complete sequence of Leptothrix cholodnii SP-6.</title>
        <authorList>
            <consortium name="US DOE Joint Genome Institute"/>
            <person name="Copeland A."/>
            <person name="Lucas S."/>
            <person name="Lapidus A."/>
            <person name="Glavina del Rio T."/>
            <person name="Dalin E."/>
            <person name="Tice H."/>
            <person name="Bruce D."/>
            <person name="Goodwin L."/>
            <person name="Pitluck S."/>
            <person name="Chertkov O."/>
            <person name="Brettin T."/>
            <person name="Detter J.C."/>
            <person name="Han C."/>
            <person name="Kuske C.R."/>
            <person name="Schmutz J."/>
            <person name="Larimer F."/>
            <person name="Land M."/>
            <person name="Hauser L."/>
            <person name="Kyrpides N."/>
            <person name="Lykidis A."/>
            <person name="Emerson D."/>
            <person name="Richardson P."/>
        </authorList>
    </citation>
    <scope>NUCLEOTIDE SEQUENCE [LARGE SCALE GENOMIC DNA]</scope>
    <source>
        <strain evidence="5">ATCC 51168 / LMG 8142 / SP-6</strain>
    </source>
</reference>
<dbReference type="HOGENOM" id="CLU_064060_0_0_4"/>
<keyword evidence="2" id="KW-0170">Cobalt</keyword>
<organism evidence="4 5">
    <name type="scientific">Leptothrix cholodnii (strain ATCC 51168 / LMG 8142 / SP-6)</name>
    <name type="common">Leptothrix discophora (strain SP-6)</name>
    <dbReference type="NCBI Taxonomy" id="395495"/>
    <lineage>
        <taxon>Bacteria</taxon>
        <taxon>Pseudomonadati</taxon>
        <taxon>Pseudomonadota</taxon>
        <taxon>Betaproteobacteria</taxon>
        <taxon>Burkholderiales</taxon>
        <taxon>Sphaerotilaceae</taxon>
        <taxon>Leptothrix</taxon>
    </lineage>
</organism>
<dbReference type="GO" id="GO:0008705">
    <property type="term" value="F:methionine synthase activity"/>
    <property type="evidence" value="ECO:0007669"/>
    <property type="project" value="TreeGrafter"/>
</dbReference>
<dbReference type="GO" id="GO:0005829">
    <property type="term" value="C:cytosol"/>
    <property type="evidence" value="ECO:0007669"/>
    <property type="project" value="TreeGrafter"/>
</dbReference>
<dbReference type="Pfam" id="PF02607">
    <property type="entry name" value="B12-binding_2"/>
    <property type="match status" value="1"/>
</dbReference>
<dbReference type="PANTHER" id="PTHR45833:SF1">
    <property type="entry name" value="METHIONINE SYNTHASE"/>
    <property type="match status" value="1"/>
</dbReference>
<sequence length="398" mass="42521">MHGWRCQREQASDGVDAGSTMAGAGAVLREFEPCADEAAMNDTLVLSAGHQLRDQAGALADAVVVCEFARYPRLRARYGAAGRAKARRDAGYHFAYLADAVDAGSPALFNDYIGWVKVLLAQRNVRSEDLDHHLACMADVLREQMPPPVADPAIAMIDGARAALPTLPSTSASFIDPGERLAPLAREYVHTLLGGYRKAAGRLVFDAAERGESVRDLYLQVFQPALREVGLLWQMKKISVAQEHFCSAATQVVMSQLLPRAITDTRGGHRVVVVCISGDLHEVGARMVGDFFEMAGWDAYYCGASTPHDAVVQALAERAADVLAVSATMGCHLHGVKELIERVRADPRCARVRVMVGGPPFTVDPALCRAVGADGTASDAEAAVALAGHWLAQSAPAP</sequence>
<dbReference type="InterPro" id="IPR003759">
    <property type="entry name" value="Cbl-bd_cap"/>
</dbReference>
<accession>B1Y5M6</accession>
<gene>
    <name evidence="4" type="ordered locus">Lcho_2473</name>
</gene>
<dbReference type="InterPro" id="IPR036724">
    <property type="entry name" value="Cobalamin-bd_sf"/>
</dbReference>
<evidence type="ECO:0000256" key="2">
    <source>
        <dbReference type="ARBA" id="ARBA00023285"/>
    </source>
</evidence>
<protein>
    <submittedName>
        <fullName evidence="4">Cobalamin B12-binding domain protein</fullName>
    </submittedName>
</protein>
<dbReference type="Pfam" id="PF02310">
    <property type="entry name" value="B12-binding"/>
    <property type="match status" value="1"/>
</dbReference>
<dbReference type="AlphaFoldDB" id="B1Y5M6"/>
<dbReference type="InterPro" id="IPR009050">
    <property type="entry name" value="Globin-like_sf"/>
</dbReference>
<keyword evidence="1" id="KW-0479">Metal-binding</keyword>
<dbReference type="SUPFAM" id="SSF52242">
    <property type="entry name" value="Cobalamin (vitamin B12)-binding domain"/>
    <property type="match status" value="1"/>
</dbReference>
<dbReference type="OrthoDB" id="8561005at2"/>
<proteinExistence type="predicted"/>
<keyword evidence="5" id="KW-1185">Reference proteome</keyword>
<feature type="domain" description="B12-binding" evidence="3">
    <location>
        <begin position="268"/>
        <end position="397"/>
    </location>
</feature>
<dbReference type="GO" id="GO:0046653">
    <property type="term" value="P:tetrahydrofolate metabolic process"/>
    <property type="evidence" value="ECO:0007669"/>
    <property type="project" value="TreeGrafter"/>
</dbReference>
<dbReference type="GO" id="GO:0031419">
    <property type="term" value="F:cobalamin binding"/>
    <property type="evidence" value="ECO:0007669"/>
    <property type="project" value="InterPro"/>
</dbReference>
<dbReference type="InterPro" id="IPR006158">
    <property type="entry name" value="Cobalamin-bd"/>
</dbReference>
<dbReference type="eggNOG" id="COG5012">
    <property type="taxonomic scope" value="Bacteria"/>
</dbReference>
<dbReference type="GO" id="GO:0050667">
    <property type="term" value="P:homocysteine metabolic process"/>
    <property type="evidence" value="ECO:0007669"/>
    <property type="project" value="TreeGrafter"/>
</dbReference>
<dbReference type="KEGG" id="lch:Lcho_2473"/>
<dbReference type="InterPro" id="IPR036594">
    <property type="entry name" value="Meth_synthase_dom"/>
</dbReference>
<dbReference type="PROSITE" id="PS51332">
    <property type="entry name" value="B12_BINDING"/>
    <property type="match status" value="1"/>
</dbReference>
<dbReference type="GO" id="GO:0046872">
    <property type="term" value="F:metal ion binding"/>
    <property type="evidence" value="ECO:0007669"/>
    <property type="project" value="UniProtKB-KW"/>
</dbReference>
<dbReference type="Gene3D" id="1.10.1240.10">
    <property type="entry name" value="Methionine synthase domain"/>
    <property type="match status" value="1"/>
</dbReference>
<dbReference type="Proteomes" id="UP000001693">
    <property type="component" value="Chromosome"/>
</dbReference>
<evidence type="ECO:0000256" key="1">
    <source>
        <dbReference type="ARBA" id="ARBA00022723"/>
    </source>
</evidence>
<dbReference type="PANTHER" id="PTHR45833">
    <property type="entry name" value="METHIONINE SYNTHASE"/>
    <property type="match status" value="1"/>
</dbReference>
<evidence type="ECO:0000313" key="4">
    <source>
        <dbReference type="EMBL" id="ACB34738.1"/>
    </source>
</evidence>
<dbReference type="InterPro" id="IPR050554">
    <property type="entry name" value="Met_Synthase/Corrinoid"/>
</dbReference>
<name>B1Y5M6_LEPCP</name>
<evidence type="ECO:0000313" key="5">
    <source>
        <dbReference type="Proteomes" id="UP000001693"/>
    </source>
</evidence>
<evidence type="ECO:0000259" key="3">
    <source>
        <dbReference type="PROSITE" id="PS51332"/>
    </source>
</evidence>